<dbReference type="SUPFAM" id="SSF46689">
    <property type="entry name" value="Homeodomain-like"/>
    <property type="match status" value="1"/>
</dbReference>
<accession>A0ABR9NXH3</accession>
<dbReference type="Gene3D" id="1.10.10.60">
    <property type="entry name" value="Homeodomain-like"/>
    <property type="match status" value="1"/>
</dbReference>
<evidence type="ECO:0000313" key="2">
    <source>
        <dbReference type="Proteomes" id="UP000618926"/>
    </source>
</evidence>
<gene>
    <name evidence="1" type="ORF">IIE05_13395</name>
</gene>
<organism evidence="1 2">
    <name type="scientific">Geobacter anodireducens</name>
    <dbReference type="NCBI Taxonomy" id="1340425"/>
    <lineage>
        <taxon>Bacteria</taxon>
        <taxon>Pseudomonadati</taxon>
        <taxon>Thermodesulfobacteriota</taxon>
        <taxon>Desulfuromonadia</taxon>
        <taxon>Geobacterales</taxon>
        <taxon>Geobacteraceae</taxon>
        <taxon>Geobacter</taxon>
    </lineage>
</organism>
<reference evidence="1 2" key="1">
    <citation type="submission" date="2020-10" db="EMBL/GenBank/DDBJ databases">
        <title>Investigation of anaerobic biodegradation of phenanthrene by a sulfate-dependent Geobacter anodireducens strain PheS2.</title>
        <authorList>
            <person name="Zhang Z."/>
        </authorList>
    </citation>
    <scope>NUCLEOTIDE SEQUENCE [LARGE SCALE GENOMIC DNA]</scope>
    <source>
        <strain evidence="1 2">PheS2</strain>
    </source>
</reference>
<dbReference type="EMBL" id="JADBFD010000019">
    <property type="protein sequence ID" value="MBE2888959.1"/>
    <property type="molecule type" value="Genomic_DNA"/>
</dbReference>
<sequence length="190" mass="21099">MGKRSDLEPAAIRLYAEGKEIPQISAELGVSENSLREWKKRAGSEWDEARAAARRGFVASFEEVGARLRRSREITDRISGDLKSQGDMGAIINGALRTMMYDVLNQITTTDILDPETMTATIDQMNRLALMLNRAEAAAERNRKTAEEIRKQALEDAAKRVVSGLRKSRGASDELIERIRADILGVELPA</sequence>
<dbReference type="InterPro" id="IPR021874">
    <property type="entry name" value="Phage_Mu_Gp27"/>
</dbReference>
<comment type="caution">
    <text evidence="1">The sequence shown here is derived from an EMBL/GenBank/DDBJ whole genome shotgun (WGS) entry which is preliminary data.</text>
</comment>
<dbReference type="Pfam" id="PF13384">
    <property type="entry name" value="HTH_23"/>
    <property type="match status" value="1"/>
</dbReference>
<protein>
    <submittedName>
        <fullName evidence="1">DUF3486 family protein</fullName>
    </submittedName>
</protein>
<evidence type="ECO:0000313" key="1">
    <source>
        <dbReference type="EMBL" id="MBE2888959.1"/>
    </source>
</evidence>
<dbReference type="RefSeq" id="WP_192905777.1">
    <property type="nucleotide sequence ID" value="NZ_JADBFD010000019.1"/>
</dbReference>
<dbReference type="Proteomes" id="UP000618926">
    <property type="component" value="Unassembled WGS sequence"/>
</dbReference>
<dbReference type="InterPro" id="IPR009057">
    <property type="entry name" value="Homeodomain-like_sf"/>
</dbReference>
<keyword evidence="2" id="KW-1185">Reference proteome</keyword>
<proteinExistence type="predicted"/>
<name>A0ABR9NXH3_9BACT</name>
<dbReference type="Pfam" id="PF11985">
    <property type="entry name" value="Phage_Mu_Gp27"/>
    <property type="match status" value="1"/>
</dbReference>